<evidence type="ECO:0000313" key="1">
    <source>
        <dbReference type="EMBL" id="OMJ10307.1"/>
    </source>
</evidence>
<keyword evidence="2" id="KW-1185">Reference proteome</keyword>
<sequence>MRLTFTDVTAKLAAK</sequence>
<accession>A0A1R1X6U2</accession>
<evidence type="ECO:0000313" key="2">
    <source>
        <dbReference type="Proteomes" id="UP000187283"/>
    </source>
</evidence>
<organism evidence="1 2">
    <name type="scientific">Smittium culicis</name>
    <dbReference type="NCBI Taxonomy" id="133412"/>
    <lineage>
        <taxon>Eukaryota</taxon>
        <taxon>Fungi</taxon>
        <taxon>Fungi incertae sedis</taxon>
        <taxon>Zoopagomycota</taxon>
        <taxon>Kickxellomycotina</taxon>
        <taxon>Harpellomycetes</taxon>
        <taxon>Harpellales</taxon>
        <taxon>Legeriomycetaceae</taxon>
        <taxon>Smittium</taxon>
    </lineage>
</organism>
<proteinExistence type="predicted"/>
<feature type="non-terminal residue" evidence="1">
    <location>
        <position position="15"/>
    </location>
</feature>
<reference evidence="1 2" key="1">
    <citation type="submission" date="2017-01" db="EMBL/GenBank/DDBJ databases">
        <authorList>
            <person name="Mah S.A."/>
            <person name="Swanson W.J."/>
            <person name="Moy G.W."/>
            <person name="Vacquier V.D."/>
        </authorList>
    </citation>
    <scope>NUCLEOTIDE SEQUENCE [LARGE SCALE GENOMIC DNA]</scope>
    <source>
        <strain evidence="1 2">GSMNP</strain>
    </source>
</reference>
<name>A0A1R1X6U2_9FUNG</name>
<dbReference type="Proteomes" id="UP000187283">
    <property type="component" value="Unassembled WGS sequence"/>
</dbReference>
<gene>
    <name evidence="1" type="ORF">AYI70_g10406</name>
</gene>
<comment type="caution">
    <text evidence="1">The sequence shown here is derived from an EMBL/GenBank/DDBJ whole genome shotgun (WGS) entry which is preliminary data.</text>
</comment>
<dbReference type="EMBL" id="LSSN01005064">
    <property type="protein sequence ID" value="OMJ10307.1"/>
    <property type="molecule type" value="Genomic_DNA"/>
</dbReference>
<protein>
    <submittedName>
        <fullName evidence="1">Uncharacterized protein</fullName>
    </submittedName>
</protein>